<organism evidence="3 4">
    <name type="scientific">Labrys wisconsinensis</name>
    <dbReference type="NCBI Taxonomy" id="425677"/>
    <lineage>
        <taxon>Bacteria</taxon>
        <taxon>Pseudomonadati</taxon>
        <taxon>Pseudomonadota</taxon>
        <taxon>Alphaproteobacteria</taxon>
        <taxon>Hyphomicrobiales</taxon>
        <taxon>Xanthobacteraceae</taxon>
        <taxon>Labrys</taxon>
    </lineage>
</organism>
<dbReference type="NCBIfam" id="NF001268">
    <property type="entry name" value="PRK00228.1-4"/>
    <property type="match status" value="1"/>
</dbReference>
<evidence type="ECO:0000313" key="3">
    <source>
        <dbReference type="EMBL" id="MDQ0470389.1"/>
    </source>
</evidence>
<dbReference type="SUPFAM" id="SSF143456">
    <property type="entry name" value="VC0467-like"/>
    <property type="match status" value="1"/>
</dbReference>
<comment type="similarity">
    <text evidence="1 2">Belongs to the UPF0301 (AlgH) family.</text>
</comment>
<accession>A0ABU0J800</accession>
<sequence>MGSRFRSSPVATSGFLDGKILVAMPSMRDERFARSVIYLCAHSDEGAMGIVVNQPAKNVRFDELLHQLGVVSSVADIKAPRGTPIRVLNGGPVESGRGFVLHTNDVFIDNSSLPIESNICLTATLDILRSIALGEGPEQALLALGYAGWGAGQLEQEINANGWLHCDADPDIIFGPETDTKYERALRKIGIEPGMLSSEAGHA</sequence>
<dbReference type="PANTHER" id="PTHR30327:SF1">
    <property type="entry name" value="UPF0301 PROTEIN YQGE"/>
    <property type="match status" value="1"/>
</dbReference>
<name>A0ABU0J800_9HYPH</name>
<dbReference type="Proteomes" id="UP001242480">
    <property type="component" value="Unassembled WGS sequence"/>
</dbReference>
<dbReference type="InterPro" id="IPR003774">
    <property type="entry name" value="AlgH-like"/>
</dbReference>
<dbReference type="RefSeq" id="WP_307274338.1">
    <property type="nucleotide sequence ID" value="NZ_JAUSVX010000006.1"/>
</dbReference>
<dbReference type="Gene3D" id="3.40.1740.10">
    <property type="entry name" value="VC0467-like"/>
    <property type="match status" value="1"/>
</dbReference>
<dbReference type="HAMAP" id="MF_00758">
    <property type="entry name" value="UPF0301"/>
    <property type="match status" value="1"/>
</dbReference>
<keyword evidence="4" id="KW-1185">Reference proteome</keyword>
<dbReference type="PANTHER" id="PTHR30327">
    <property type="entry name" value="UNCHARACTERIZED PROTEIN YQGE"/>
    <property type="match status" value="1"/>
</dbReference>
<gene>
    <name evidence="3" type="ORF">QO011_003408</name>
</gene>
<reference evidence="3 4" key="1">
    <citation type="submission" date="2023-07" db="EMBL/GenBank/DDBJ databases">
        <title>Genomic Encyclopedia of Type Strains, Phase IV (KMG-IV): sequencing the most valuable type-strain genomes for metagenomic binning, comparative biology and taxonomic classification.</title>
        <authorList>
            <person name="Goeker M."/>
        </authorList>
    </citation>
    <scope>NUCLEOTIDE SEQUENCE [LARGE SCALE GENOMIC DNA]</scope>
    <source>
        <strain evidence="3 4">DSM 19619</strain>
    </source>
</reference>
<dbReference type="Pfam" id="PF02622">
    <property type="entry name" value="DUF179"/>
    <property type="match status" value="1"/>
</dbReference>
<proteinExistence type="inferred from homology"/>
<evidence type="ECO:0000313" key="4">
    <source>
        <dbReference type="Proteomes" id="UP001242480"/>
    </source>
</evidence>
<comment type="caution">
    <text evidence="3">The sequence shown here is derived from an EMBL/GenBank/DDBJ whole genome shotgun (WGS) entry which is preliminary data.</text>
</comment>
<evidence type="ECO:0000256" key="2">
    <source>
        <dbReference type="HAMAP-Rule" id="MF_00758"/>
    </source>
</evidence>
<protein>
    <recommendedName>
        <fullName evidence="2">UPF0301 protein QO011_003408</fullName>
    </recommendedName>
</protein>
<dbReference type="EMBL" id="JAUSVX010000006">
    <property type="protein sequence ID" value="MDQ0470389.1"/>
    <property type="molecule type" value="Genomic_DNA"/>
</dbReference>
<evidence type="ECO:0000256" key="1">
    <source>
        <dbReference type="ARBA" id="ARBA00009600"/>
    </source>
</evidence>